<organism evidence="2 3">
    <name type="scientific">Lithocarpus litseifolius</name>
    <dbReference type="NCBI Taxonomy" id="425828"/>
    <lineage>
        <taxon>Eukaryota</taxon>
        <taxon>Viridiplantae</taxon>
        <taxon>Streptophyta</taxon>
        <taxon>Embryophyta</taxon>
        <taxon>Tracheophyta</taxon>
        <taxon>Spermatophyta</taxon>
        <taxon>Magnoliopsida</taxon>
        <taxon>eudicotyledons</taxon>
        <taxon>Gunneridae</taxon>
        <taxon>Pentapetalae</taxon>
        <taxon>rosids</taxon>
        <taxon>fabids</taxon>
        <taxon>Fagales</taxon>
        <taxon>Fagaceae</taxon>
        <taxon>Lithocarpus</taxon>
    </lineage>
</organism>
<evidence type="ECO:0000313" key="2">
    <source>
        <dbReference type="EMBL" id="KAL0004224.1"/>
    </source>
</evidence>
<evidence type="ECO:0000313" key="3">
    <source>
        <dbReference type="Proteomes" id="UP001459277"/>
    </source>
</evidence>
<feature type="region of interest" description="Disordered" evidence="1">
    <location>
        <begin position="222"/>
        <end position="272"/>
    </location>
</feature>
<gene>
    <name evidence="2" type="ORF">SO802_011785</name>
</gene>
<dbReference type="PANTHER" id="PTHR33095">
    <property type="entry name" value="OS07G0619500 PROTEIN"/>
    <property type="match status" value="1"/>
</dbReference>
<feature type="compositionally biased region" description="Basic and acidic residues" evidence="1">
    <location>
        <begin position="230"/>
        <end position="261"/>
    </location>
</feature>
<dbReference type="PANTHER" id="PTHR33095:SF114">
    <property type="entry name" value="DUF1645 FAMILY PROTEIN"/>
    <property type="match status" value="1"/>
</dbReference>
<dbReference type="Pfam" id="PF07816">
    <property type="entry name" value="DUF1645"/>
    <property type="match status" value="1"/>
</dbReference>
<proteinExistence type="predicted"/>
<evidence type="ECO:0000256" key="1">
    <source>
        <dbReference type="SAM" id="MobiDB-lite"/>
    </source>
</evidence>
<dbReference type="InterPro" id="IPR012442">
    <property type="entry name" value="DUF1645_plant"/>
</dbReference>
<sequence>MVEGSVLSLSPSFHSYSDVAAAKGGGDFNKLGAFEVPENEISFIPEISDENEKKPKLEDEEEKEHVEEEQEEEEEEEEEEFSFSCTNPDGSPISADDVFVNGQIRPIFPIFNRDLLFSGGYDGDLKSGVDSLTLRSPLRKLFVESASESASESDELEGVPAETYCEWSGAAPGGAKAVEASPELCKKSNSTGFSKLWRFRDLVHRSNSDGKDAFVFLHHSSSSSSSAANDKSRNETAKKNDKKVEQNDKKPPVVAVKEAKAKAKGKVKTASLSAHEKHYVSNRAKREGDKRKSYLPYRQDLVGFFTNVNGLSRNVHPF</sequence>
<feature type="compositionally biased region" description="Acidic residues" evidence="1">
    <location>
        <begin position="58"/>
        <end position="81"/>
    </location>
</feature>
<feature type="region of interest" description="Disordered" evidence="1">
    <location>
        <begin position="41"/>
        <end position="92"/>
    </location>
</feature>
<protein>
    <submittedName>
        <fullName evidence="2">Uncharacterized protein</fullName>
    </submittedName>
</protein>
<reference evidence="2 3" key="1">
    <citation type="submission" date="2024-01" db="EMBL/GenBank/DDBJ databases">
        <title>A telomere-to-telomere, gap-free genome of sweet tea (Lithocarpus litseifolius).</title>
        <authorList>
            <person name="Zhou J."/>
        </authorList>
    </citation>
    <scope>NUCLEOTIDE SEQUENCE [LARGE SCALE GENOMIC DNA]</scope>
    <source>
        <strain evidence="2">Zhou-2022a</strain>
        <tissue evidence="2">Leaf</tissue>
    </source>
</reference>
<dbReference type="EMBL" id="JAZDWU010000004">
    <property type="protein sequence ID" value="KAL0004224.1"/>
    <property type="molecule type" value="Genomic_DNA"/>
</dbReference>
<dbReference type="Proteomes" id="UP001459277">
    <property type="component" value="Unassembled WGS sequence"/>
</dbReference>
<keyword evidence="3" id="KW-1185">Reference proteome</keyword>
<dbReference type="AlphaFoldDB" id="A0AAW2D3M1"/>
<comment type="caution">
    <text evidence="2">The sequence shown here is derived from an EMBL/GenBank/DDBJ whole genome shotgun (WGS) entry which is preliminary data.</text>
</comment>
<name>A0AAW2D3M1_9ROSI</name>
<accession>A0AAW2D3M1</accession>